<dbReference type="Proteomes" id="UP000199532">
    <property type="component" value="Unassembled WGS sequence"/>
</dbReference>
<organism evidence="2 3">
    <name type="scientific">Dyadobacter koreensis</name>
    <dbReference type="NCBI Taxonomy" id="408657"/>
    <lineage>
        <taxon>Bacteria</taxon>
        <taxon>Pseudomonadati</taxon>
        <taxon>Bacteroidota</taxon>
        <taxon>Cytophagia</taxon>
        <taxon>Cytophagales</taxon>
        <taxon>Spirosomataceae</taxon>
        <taxon>Dyadobacter</taxon>
    </lineage>
</organism>
<feature type="transmembrane region" description="Helical" evidence="1">
    <location>
        <begin position="62"/>
        <end position="83"/>
    </location>
</feature>
<keyword evidence="1" id="KW-0812">Transmembrane</keyword>
<name>A0A1H7AZM2_9BACT</name>
<dbReference type="OrthoDB" id="1524969at2"/>
<evidence type="ECO:0000313" key="2">
    <source>
        <dbReference type="EMBL" id="SEJ71061.1"/>
    </source>
</evidence>
<protein>
    <submittedName>
        <fullName evidence="2">Uncharacterized protein</fullName>
    </submittedName>
</protein>
<dbReference type="EMBL" id="FNXY01000012">
    <property type="protein sequence ID" value="SEJ71061.1"/>
    <property type="molecule type" value="Genomic_DNA"/>
</dbReference>
<keyword evidence="1" id="KW-1133">Transmembrane helix</keyword>
<feature type="transmembrane region" description="Helical" evidence="1">
    <location>
        <begin position="6"/>
        <end position="24"/>
    </location>
</feature>
<reference evidence="2 3" key="1">
    <citation type="submission" date="2016-10" db="EMBL/GenBank/DDBJ databases">
        <authorList>
            <person name="de Groot N.N."/>
        </authorList>
    </citation>
    <scope>NUCLEOTIDE SEQUENCE [LARGE SCALE GENOMIC DNA]</scope>
    <source>
        <strain evidence="2 3">DSM 19938</strain>
    </source>
</reference>
<feature type="transmembrane region" description="Helical" evidence="1">
    <location>
        <begin position="36"/>
        <end position="56"/>
    </location>
</feature>
<sequence length="144" mass="17086">MSKPFFSQKVLNIAAILVFPASLIGSYLKAYYNNNILYSLSICFGIFWSAVILYWLKKSEQFWYGILEVLIGSITLIYSVYLYSLKHDWDETTLDESLKRAALIYLMVRGLGNIDEGVKKEFWLQIWIKPYWQKIKRFLFDERL</sequence>
<proteinExistence type="predicted"/>
<dbReference type="RefSeq" id="WP_090342052.1">
    <property type="nucleotide sequence ID" value="NZ_FNXY01000012.1"/>
</dbReference>
<keyword evidence="1" id="KW-0472">Membrane</keyword>
<evidence type="ECO:0000313" key="3">
    <source>
        <dbReference type="Proteomes" id="UP000199532"/>
    </source>
</evidence>
<gene>
    <name evidence="2" type="ORF">SAMN04487995_6033</name>
</gene>
<dbReference type="AlphaFoldDB" id="A0A1H7AZM2"/>
<accession>A0A1H7AZM2</accession>
<keyword evidence="3" id="KW-1185">Reference proteome</keyword>
<evidence type="ECO:0000256" key="1">
    <source>
        <dbReference type="SAM" id="Phobius"/>
    </source>
</evidence>